<name>A0A382CES4_9ZZZZ</name>
<sequence>MGYSPEAAAMIAGTATHSSTAPLSACAA</sequence>
<dbReference type="EMBL" id="UINC01034147">
    <property type="protein sequence ID" value="SVB24540.1"/>
    <property type="molecule type" value="Genomic_DNA"/>
</dbReference>
<protein>
    <submittedName>
        <fullName evidence="1">Uncharacterized protein</fullName>
    </submittedName>
</protein>
<gene>
    <name evidence="1" type="ORF">METZ01_LOCUS177394</name>
</gene>
<evidence type="ECO:0000313" key="1">
    <source>
        <dbReference type="EMBL" id="SVB24540.1"/>
    </source>
</evidence>
<dbReference type="AlphaFoldDB" id="A0A382CES4"/>
<organism evidence="1">
    <name type="scientific">marine metagenome</name>
    <dbReference type="NCBI Taxonomy" id="408172"/>
    <lineage>
        <taxon>unclassified sequences</taxon>
        <taxon>metagenomes</taxon>
        <taxon>ecological metagenomes</taxon>
    </lineage>
</organism>
<accession>A0A382CES4</accession>
<feature type="non-terminal residue" evidence="1">
    <location>
        <position position="28"/>
    </location>
</feature>
<reference evidence="1" key="1">
    <citation type="submission" date="2018-05" db="EMBL/GenBank/DDBJ databases">
        <authorList>
            <person name="Lanie J.A."/>
            <person name="Ng W.-L."/>
            <person name="Kazmierczak K.M."/>
            <person name="Andrzejewski T.M."/>
            <person name="Davidsen T.M."/>
            <person name="Wayne K.J."/>
            <person name="Tettelin H."/>
            <person name="Glass J.I."/>
            <person name="Rusch D."/>
            <person name="Podicherti R."/>
            <person name="Tsui H.-C.T."/>
            <person name="Winkler M.E."/>
        </authorList>
    </citation>
    <scope>NUCLEOTIDE SEQUENCE</scope>
</reference>
<proteinExistence type="predicted"/>